<dbReference type="InterPro" id="IPR048020">
    <property type="entry name" value="Transpos_IS3"/>
</dbReference>
<comment type="caution">
    <text evidence="5">The sequence shown here is derived from an EMBL/GenBank/DDBJ whole genome shotgun (WGS) entry which is preliminary data.</text>
</comment>
<dbReference type="Pfam" id="PF00665">
    <property type="entry name" value="rve"/>
    <property type="match status" value="1"/>
</dbReference>
<reference evidence="5 6" key="1">
    <citation type="submission" date="2017-09" db="EMBL/GenBank/DDBJ databases">
        <title>Bacterial strain isolated from the female urinary microbiota.</title>
        <authorList>
            <person name="Thomas-White K."/>
            <person name="Kumar N."/>
            <person name="Forster S."/>
            <person name="Putonti C."/>
            <person name="Lawley T."/>
            <person name="Wolfe A.J."/>
        </authorList>
    </citation>
    <scope>NUCLEOTIDE SEQUENCE [LARGE SCALE GENOMIC DNA]</scope>
    <source>
        <strain evidence="5 6">UMB0908</strain>
    </source>
</reference>
<evidence type="ECO:0000256" key="3">
    <source>
        <dbReference type="SAM" id="MobiDB-lite"/>
    </source>
</evidence>
<feature type="domain" description="Integrase catalytic" evidence="4">
    <location>
        <begin position="249"/>
        <end position="412"/>
    </location>
</feature>
<dbReference type="GO" id="GO:0015074">
    <property type="term" value="P:DNA integration"/>
    <property type="evidence" value="ECO:0007669"/>
    <property type="project" value="InterPro"/>
</dbReference>
<dbReference type="AlphaFoldDB" id="A0A2N6T2E2"/>
<dbReference type="SUPFAM" id="SSF46689">
    <property type="entry name" value="Homeodomain-like"/>
    <property type="match status" value="1"/>
</dbReference>
<accession>A0A2N6T2E2</accession>
<dbReference type="SUPFAM" id="SSF53098">
    <property type="entry name" value="Ribonuclease H-like"/>
    <property type="match status" value="1"/>
</dbReference>
<evidence type="ECO:0000259" key="4">
    <source>
        <dbReference type="PROSITE" id="PS50994"/>
    </source>
</evidence>
<protein>
    <submittedName>
        <fullName evidence="5">IS3 family transposase</fullName>
    </submittedName>
</protein>
<dbReference type="Pfam" id="PF01527">
    <property type="entry name" value="HTH_Tnp_1"/>
    <property type="match status" value="1"/>
</dbReference>
<dbReference type="Gene3D" id="3.30.420.10">
    <property type="entry name" value="Ribonuclease H-like superfamily/Ribonuclease H"/>
    <property type="match status" value="1"/>
</dbReference>
<evidence type="ECO:0000313" key="6">
    <source>
        <dbReference type="Proteomes" id="UP000235363"/>
    </source>
</evidence>
<dbReference type="InterPro" id="IPR009057">
    <property type="entry name" value="Homeodomain-like_sf"/>
</dbReference>
<dbReference type="GO" id="GO:0003677">
    <property type="term" value="F:DNA binding"/>
    <property type="evidence" value="ECO:0007669"/>
    <property type="project" value="InterPro"/>
</dbReference>
<comment type="function">
    <text evidence="1">Involved in the transposition of the insertion sequence.</text>
</comment>
<organism evidence="5 6">
    <name type="scientific">Corynebacterium xerosis</name>
    <dbReference type="NCBI Taxonomy" id="1725"/>
    <lineage>
        <taxon>Bacteria</taxon>
        <taxon>Bacillati</taxon>
        <taxon>Actinomycetota</taxon>
        <taxon>Actinomycetes</taxon>
        <taxon>Mycobacteriales</taxon>
        <taxon>Corynebacteriaceae</taxon>
        <taxon>Corynebacterium</taxon>
    </lineage>
</organism>
<feature type="region of interest" description="Disordered" evidence="3">
    <location>
        <begin position="55"/>
        <end position="82"/>
    </location>
</feature>
<dbReference type="GO" id="GO:0004803">
    <property type="term" value="F:transposase activity"/>
    <property type="evidence" value="ECO:0007669"/>
    <property type="project" value="InterPro"/>
</dbReference>
<dbReference type="RefSeq" id="WP_102211831.1">
    <property type="nucleotide sequence ID" value="NZ_PNHF01000001.1"/>
</dbReference>
<dbReference type="Gene3D" id="1.10.10.60">
    <property type="entry name" value="Homeodomain-like"/>
    <property type="match status" value="1"/>
</dbReference>
<dbReference type="NCBIfam" id="NF033516">
    <property type="entry name" value="transpos_IS3"/>
    <property type="match status" value="1"/>
</dbReference>
<keyword evidence="2" id="KW-0175">Coiled coil</keyword>
<dbReference type="InterPro" id="IPR001584">
    <property type="entry name" value="Integrase_cat-core"/>
</dbReference>
<dbReference type="GO" id="GO:0006313">
    <property type="term" value="P:DNA transposition"/>
    <property type="evidence" value="ECO:0007669"/>
    <property type="project" value="InterPro"/>
</dbReference>
<dbReference type="PANTHER" id="PTHR46889:SF4">
    <property type="entry name" value="TRANSPOSASE INSO FOR INSERTION SEQUENCE ELEMENT IS911B-RELATED"/>
    <property type="match status" value="1"/>
</dbReference>
<dbReference type="PROSITE" id="PS50994">
    <property type="entry name" value="INTEGRASE"/>
    <property type="match status" value="1"/>
</dbReference>
<proteinExistence type="predicted"/>
<sequence>MARKNYSEEFRRQAVDLYESTPGATVRGIAEDLGIVRGTLRHWLEVYGTGKKTAADGTLTSSPLQSKPSPTSPTGPAGETPEQKIARLEARVNELEVETTKLSTEREILQRAAKYFAGGDGLVSRFQFVADNSATFEVKRLCELVEIERSSYYAWLKAAPAREARAADDAALAERIRAAHAEDNTQGAPRITAELNDSAPAGERVNHKRVARVMRLQGIRGYVKKRRVRTTIPEPSGQKYPDLLKRDFTAPAPGLRYVGDITYLPIADGTNLYLATVIDCYSRRLVGWAIADHMRTELVEDALKAAAATRGTLKGSVFHSDHGSVYCSKDYAKLCRKLGVTQSMGAVGSSADNALAESFNATMKREVLQDAACWSNELVCRRQVFRWLVRYNTKRRHSWCRYVPPVLYETGNTATLPTAA</sequence>
<evidence type="ECO:0000256" key="1">
    <source>
        <dbReference type="ARBA" id="ARBA00002286"/>
    </source>
</evidence>
<dbReference type="InterPro" id="IPR036397">
    <property type="entry name" value="RNaseH_sf"/>
</dbReference>
<evidence type="ECO:0000313" key="5">
    <source>
        <dbReference type="EMBL" id="PMC63476.1"/>
    </source>
</evidence>
<dbReference type="InterPro" id="IPR050900">
    <property type="entry name" value="Transposase_IS3/IS150/IS904"/>
</dbReference>
<name>A0A2N6T2E2_9CORY</name>
<dbReference type="Proteomes" id="UP000235363">
    <property type="component" value="Unassembled WGS sequence"/>
</dbReference>
<dbReference type="Pfam" id="PF13276">
    <property type="entry name" value="HTH_21"/>
    <property type="match status" value="1"/>
</dbReference>
<dbReference type="InterPro" id="IPR012337">
    <property type="entry name" value="RNaseH-like_sf"/>
</dbReference>
<dbReference type="InterPro" id="IPR025948">
    <property type="entry name" value="HTH-like_dom"/>
</dbReference>
<gene>
    <name evidence="5" type="ORF">CJ204_01295</name>
</gene>
<feature type="coiled-coil region" evidence="2">
    <location>
        <begin position="85"/>
        <end position="112"/>
    </location>
</feature>
<dbReference type="InterPro" id="IPR002514">
    <property type="entry name" value="Transposase_8"/>
</dbReference>
<feature type="compositionally biased region" description="Polar residues" evidence="3">
    <location>
        <begin position="58"/>
        <end position="74"/>
    </location>
</feature>
<evidence type="ECO:0000256" key="2">
    <source>
        <dbReference type="SAM" id="Coils"/>
    </source>
</evidence>
<dbReference type="EMBL" id="PNHF01000001">
    <property type="protein sequence ID" value="PMC63476.1"/>
    <property type="molecule type" value="Genomic_DNA"/>
</dbReference>
<dbReference type="PANTHER" id="PTHR46889">
    <property type="entry name" value="TRANSPOSASE INSF FOR INSERTION SEQUENCE IS3B-RELATED"/>
    <property type="match status" value="1"/>
</dbReference>